<keyword evidence="5" id="KW-1185">Reference proteome</keyword>
<evidence type="ECO:0000256" key="2">
    <source>
        <dbReference type="ARBA" id="ARBA00022525"/>
    </source>
</evidence>
<proteinExistence type="predicted"/>
<feature type="region of interest" description="Disordered" evidence="3">
    <location>
        <begin position="297"/>
        <end position="331"/>
    </location>
</feature>
<dbReference type="SUPFAM" id="SSF51120">
    <property type="entry name" value="beta-Roll"/>
    <property type="match status" value="2"/>
</dbReference>
<evidence type="ECO:0000256" key="1">
    <source>
        <dbReference type="ARBA" id="ARBA00004613"/>
    </source>
</evidence>
<evidence type="ECO:0000256" key="3">
    <source>
        <dbReference type="SAM" id="MobiDB-lite"/>
    </source>
</evidence>
<dbReference type="Proteomes" id="UP000192422">
    <property type="component" value="Chromosome"/>
</dbReference>
<sequence>MASYVFHGYFRSDFLIEGGGSTVVTGSRLMIDPSWDVDTSGRIFTFTDDGSTLSGDTLLDEIGNDLTQSVSVTDAYGAPIASGQVYIENEFTLLAPDGTTITIYILEIGGTIVGEVADQPLQPGVTYEVTSVSDVSTGPAYTELFNATYDPDDANAIQGGSLDDSLQGGASSDLIDGGAGADTIDGGAGDDTIYYGTGGGTLAEGDLVYGGDGNDLIDDISGTFYDYDDTIYGGAGSDTVWAGGGADYVEGGNDDDVVHGEAGDDTILGGAGNDYLYGEEGNDSILGEAGSDTILGGTGDDTISGGDGADHLAGRPGATSSTAMPMPTRST</sequence>
<dbReference type="Pfam" id="PF00353">
    <property type="entry name" value="HemolysinCabind"/>
    <property type="match status" value="4"/>
</dbReference>
<dbReference type="PANTHER" id="PTHR38340">
    <property type="entry name" value="S-LAYER PROTEIN"/>
    <property type="match status" value="1"/>
</dbReference>
<evidence type="ECO:0000313" key="4">
    <source>
        <dbReference type="EMBL" id="QPZ90352.1"/>
    </source>
</evidence>
<dbReference type="InterPro" id="IPR001343">
    <property type="entry name" value="Hemolysn_Ca-bd"/>
</dbReference>
<comment type="subcellular location">
    <subcellularLocation>
        <location evidence="1">Secreted</location>
    </subcellularLocation>
</comment>
<reference evidence="4 5" key="1">
    <citation type="submission" date="2020-05" db="EMBL/GenBank/DDBJ databases">
        <title>Thioclava electrotropha strain Elox9 finished genome.</title>
        <authorList>
            <person name="Rowe A.R."/>
            <person name="Wilbanks E.G."/>
        </authorList>
    </citation>
    <scope>NUCLEOTIDE SEQUENCE [LARGE SCALE GENOMIC DNA]</scope>
    <source>
        <strain evidence="4 5">Elox9</strain>
    </source>
</reference>
<dbReference type="EMBL" id="CP053562">
    <property type="protein sequence ID" value="QPZ90352.1"/>
    <property type="molecule type" value="Genomic_DNA"/>
</dbReference>
<dbReference type="InterPro" id="IPR011049">
    <property type="entry name" value="Serralysin-like_metalloprot_C"/>
</dbReference>
<evidence type="ECO:0008006" key="6">
    <source>
        <dbReference type="Google" id="ProtNLM"/>
    </source>
</evidence>
<protein>
    <recommendedName>
        <fullName evidence="6">Calcium-binding protein</fullName>
    </recommendedName>
</protein>
<dbReference type="PANTHER" id="PTHR38340:SF1">
    <property type="entry name" value="S-LAYER PROTEIN"/>
    <property type="match status" value="1"/>
</dbReference>
<organism evidence="4 5">
    <name type="scientific">Thioclava electrotropha</name>
    <dbReference type="NCBI Taxonomy" id="1549850"/>
    <lineage>
        <taxon>Bacteria</taxon>
        <taxon>Pseudomonadati</taxon>
        <taxon>Pseudomonadota</taxon>
        <taxon>Alphaproteobacteria</taxon>
        <taxon>Rhodobacterales</taxon>
        <taxon>Paracoccaceae</taxon>
        <taxon>Thioclava</taxon>
    </lineage>
</organism>
<dbReference type="InterPro" id="IPR018511">
    <property type="entry name" value="Hemolysin-typ_Ca-bd_CS"/>
</dbReference>
<feature type="compositionally biased region" description="Polar residues" evidence="3">
    <location>
        <begin position="318"/>
        <end position="331"/>
    </location>
</feature>
<dbReference type="InterPro" id="IPR050557">
    <property type="entry name" value="RTX_toxin/Mannuronan_C5-epim"/>
</dbReference>
<keyword evidence="2" id="KW-0964">Secreted</keyword>
<dbReference type="Gene3D" id="2.150.10.10">
    <property type="entry name" value="Serralysin-like metalloprotease, C-terminal"/>
    <property type="match status" value="2"/>
</dbReference>
<name>A0ABX6YR99_9RHOB</name>
<dbReference type="PRINTS" id="PR00313">
    <property type="entry name" value="CABNDNGRPT"/>
</dbReference>
<accession>A0ABX6YR99</accession>
<dbReference type="PROSITE" id="PS00330">
    <property type="entry name" value="HEMOLYSIN_CALCIUM"/>
    <property type="match status" value="3"/>
</dbReference>
<gene>
    <name evidence="4" type="ORF">AKL02_005245</name>
</gene>
<evidence type="ECO:0000313" key="5">
    <source>
        <dbReference type="Proteomes" id="UP000192422"/>
    </source>
</evidence>